<dbReference type="AlphaFoldDB" id="A0A3M7TEH1"/>
<name>A0A3M7TEH1_9FLAO</name>
<evidence type="ECO:0000313" key="1">
    <source>
        <dbReference type="EMBL" id="RMZ59617.1"/>
    </source>
</evidence>
<accession>A0A3M7TEH1</accession>
<keyword evidence="3" id="KW-1185">Reference proteome</keyword>
<proteinExistence type="predicted"/>
<reference evidence="3 4" key="1">
    <citation type="submission" date="2018-08" db="EMBL/GenBank/DDBJ databases">
        <title>Chryseobacterium nematophagum: a novel matrix digesting pathogen of nematodes.</title>
        <authorList>
            <person name="Page A."/>
            <person name="Roberts M."/>
            <person name="Felix M.-A."/>
            <person name="Weir W."/>
        </authorList>
    </citation>
    <scope>NUCLEOTIDE SEQUENCE [LARGE SCALE GENOMIC DNA]</scope>
    <source>
        <strain evidence="2 4">JUb129</strain>
        <strain evidence="1 3">JUb275</strain>
    </source>
</reference>
<dbReference type="Proteomes" id="UP000267524">
    <property type="component" value="Unassembled WGS sequence"/>
</dbReference>
<dbReference type="EMBL" id="QWIV01000013">
    <property type="protein sequence ID" value="RMZ59617.1"/>
    <property type="molecule type" value="Genomic_DNA"/>
</dbReference>
<dbReference type="Proteomes" id="UP000278775">
    <property type="component" value="Unassembled WGS sequence"/>
</dbReference>
<gene>
    <name evidence="2" type="ORF">D1631_08610</name>
    <name evidence="1" type="ORF">D1632_08280</name>
</gene>
<protein>
    <submittedName>
        <fullName evidence="2">Uncharacterized protein</fullName>
    </submittedName>
</protein>
<evidence type="ECO:0000313" key="2">
    <source>
        <dbReference type="EMBL" id="RNA61992.1"/>
    </source>
</evidence>
<evidence type="ECO:0000313" key="3">
    <source>
        <dbReference type="Proteomes" id="UP000267524"/>
    </source>
</evidence>
<dbReference type="RefSeq" id="WP_122546740.1">
    <property type="nucleotide sequence ID" value="NZ_QWIU01000002.1"/>
</dbReference>
<sequence length="81" mass="8794">MENTNEVINTGVVAMSSTVPAAIAMQTNSHSVGLMFEQSILNQQRDYQLAIGNSVMSAKKLVAKKVRIKGAVGIRKSRFDI</sequence>
<dbReference type="OrthoDB" id="1263461at2"/>
<evidence type="ECO:0000313" key="4">
    <source>
        <dbReference type="Proteomes" id="UP000278775"/>
    </source>
</evidence>
<comment type="caution">
    <text evidence="2">The sequence shown here is derived from an EMBL/GenBank/DDBJ whole genome shotgun (WGS) entry which is preliminary data.</text>
</comment>
<dbReference type="EMBL" id="QWIU01000002">
    <property type="protein sequence ID" value="RNA61992.1"/>
    <property type="molecule type" value="Genomic_DNA"/>
</dbReference>
<organism evidence="2 4">
    <name type="scientific">Chryseobacterium nematophagum</name>
    <dbReference type="NCBI Taxonomy" id="2305228"/>
    <lineage>
        <taxon>Bacteria</taxon>
        <taxon>Pseudomonadati</taxon>
        <taxon>Bacteroidota</taxon>
        <taxon>Flavobacteriia</taxon>
        <taxon>Flavobacteriales</taxon>
        <taxon>Weeksellaceae</taxon>
        <taxon>Chryseobacterium group</taxon>
        <taxon>Chryseobacterium</taxon>
    </lineage>
</organism>